<feature type="non-terminal residue" evidence="2">
    <location>
        <position position="1"/>
    </location>
</feature>
<evidence type="ECO:0000313" key="1">
    <source>
        <dbReference type="EMBL" id="CAF1211652.1"/>
    </source>
</evidence>
<dbReference type="AlphaFoldDB" id="A0A8S2NVQ5"/>
<comment type="caution">
    <text evidence="2">The sequence shown here is derived from an EMBL/GenBank/DDBJ whole genome shotgun (WGS) entry which is preliminary data.</text>
</comment>
<organism evidence="2 3">
    <name type="scientific">Didymodactylos carnosus</name>
    <dbReference type="NCBI Taxonomy" id="1234261"/>
    <lineage>
        <taxon>Eukaryota</taxon>
        <taxon>Metazoa</taxon>
        <taxon>Spiralia</taxon>
        <taxon>Gnathifera</taxon>
        <taxon>Rotifera</taxon>
        <taxon>Eurotatoria</taxon>
        <taxon>Bdelloidea</taxon>
        <taxon>Philodinida</taxon>
        <taxon>Philodinidae</taxon>
        <taxon>Didymodactylos</taxon>
    </lineage>
</organism>
<protein>
    <submittedName>
        <fullName evidence="2">Uncharacterized protein</fullName>
    </submittedName>
</protein>
<gene>
    <name evidence="1" type="ORF">OVA965_LOCUS24481</name>
    <name evidence="2" type="ORF">TMI583_LOCUS25201</name>
</gene>
<dbReference type="Proteomes" id="UP000677228">
    <property type="component" value="Unassembled WGS sequence"/>
</dbReference>
<dbReference type="Proteomes" id="UP000682733">
    <property type="component" value="Unassembled WGS sequence"/>
</dbReference>
<reference evidence="2" key="1">
    <citation type="submission" date="2021-02" db="EMBL/GenBank/DDBJ databases">
        <authorList>
            <person name="Nowell W R."/>
        </authorList>
    </citation>
    <scope>NUCLEOTIDE SEQUENCE</scope>
</reference>
<evidence type="ECO:0000313" key="2">
    <source>
        <dbReference type="EMBL" id="CAF4020555.1"/>
    </source>
</evidence>
<evidence type="ECO:0000313" key="3">
    <source>
        <dbReference type="Proteomes" id="UP000682733"/>
    </source>
</evidence>
<accession>A0A8S2NVQ5</accession>
<dbReference type="EMBL" id="CAJNOK010014772">
    <property type="protein sequence ID" value="CAF1211652.1"/>
    <property type="molecule type" value="Genomic_DNA"/>
</dbReference>
<dbReference type="EMBL" id="CAJOBA010036307">
    <property type="protein sequence ID" value="CAF4020555.1"/>
    <property type="molecule type" value="Genomic_DNA"/>
</dbReference>
<sequence>LPCVAAKHPTGLSYVEDKIVKRIISWLIGHWTPAIPPANRTNTTVLRPTTDAIQSAGSTRQYNISTARIDFQGQNVDGIHDRFSIQVENETLAIIHVNRALYSTSLSSRLFRRAFWLSLLIQQEIYVDSEASVPATINGSKEGFQKARDNFFRKQPKRDGL</sequence>
<name>A0A8S2NVQ5_9BILA</name>
<proteinExistence type="predicted"/>